<dbReference type="KEGG" id="emc:129336916"/>
<gene>
    <name evidence="3" type="primary">M1AP</name>
</gene>
<name>A0AA97JZN0_EUBMA</name>
<dbReference type="PANTHER" id="PTHR28642:SF1">
    <property type="entry name" value="MEIOSIS 1 ARREST PROTEIN"/>
    <property type="match status" value="1"/>
</dbReference>
<evidence type="ECO:0000313" key="3">
    <source>
        <dbReference type="RefSeq" id="XP_054846306.1"/>
    </source>
</evidence>
<organism evidence="2 3">
    <name type="scientific">Eublepharis macularius</name>
    <name type="common">Leopard gecko</name>
    <name type="synonym">Cyrtodactylus macularius</name>
    <dbReference type="NCBI Taxonomy" id="481883"/>
    <lineage>
        <taxon>Eukaryota</taxon>
        <taxon>Metazoa</taxon>
        <taxon>Chordata</taxon>
        <taxon>Craniata</taxon>
        <taxon>Vertebrata</taxon>
        <taxon>Euteleostomi</taxon>
        <taxon>Lepidosauria</taxon>
        <taxon>Squamata</taxon>
        <taxon>Bifurcata</taxon>
        <taxon>Gekkota</taxon>
        <taxon>Eublepharidae</taxon>
        <taxon>Eublepharinae</taxon>
        <taxon>Eublepharis</taxon>
    </lineage>
</organism>
<feature type="compositionally biased region" description="Acidic residues" evidence="1">
    <location>
        <begin position="589"/>
        <end position="598"/>
    </location>
</feature>
<dbReference type="GO" id="GO:0007127">
    <property type="term" value="P:meiosis I"/>
    <property type="evidence" value="ECO:0007669"/>
    <property type="project" value="InterPro"/>
</dbReference>
<reference evidence="3" key="1">
    <citation type="submission" date="2025-08" db="UniProtKB">
        <authorList>
            <consortium name="RefSeq"/>
        </authorList>
    </citation>
    <scope>IDENTIFICATION</scope>
    <source>
        <tissue evidence="3">Blood</tissue>
    </source>
</reference>
<evidence type="ECO:0000256" key="1">
    <source>
        <dbReference type="SAM" id="MobiDB-lite"/>
    </source>
</evidence>
<feature type="compositionally biased region" description="Low complexity" evidence="1">
    <location>
        <begin position="576"/>
        <end position="587"/>
    </location>
</feature>
<sequence>MPCEALLPTADAVTVHKEGMDQGSSHKMQMPLNSGYRCCSGIPGLCCLSGVARVGCGGVQRRKRQPQFTWNTMNFGRRGDAAGKIPTAASHSRQPLRILVVDTQAPHWAHTCHLVCEALENVFALTSSLAGPPRIPLLSIYVAQAWQECLLPFVVMRGGFARLQRCLAELRALPTEGAFQPKEDVVTQAVKDGLQQFKQFTRQSSASESINSSSVEITILTSQAGTEMVKQLEAGLQGVDLVSLHQLQVVVIGRDGWPAPSEAEGISHARGEASCTENAMVLGTAIDLQTVEKDLAALETFFKGWLHDWSTDREHLHLLLPSGPTSRSCAAEAGLVCVKCDVQERLLSPALLPATCGGADDAHSPFWMAAGHTLAPRRLQVVRALKAEGLCESVLWGLPLVIRPTSCWQLNWDELEANQHNFQALCRCLQKREWLLLAKCEPQETGPRWGPSADSYQVLLPSGSSSLLLRSIAVRELLLPCSFPPLPDDLPEAALSRIESILDGLQVEAAYNPLAVTSHLYGVLRSSAGRPLASRAQRPQRSAERHLPRQQSGRQHPSKAKATVAPLRMAPPPPASLGSSLSSLCSGEGEGEAFLDSL</sequence>
<evidence type="ECO:0000313" key="2">
    <source>
        <dbReference type="Proteomes" id="UP001190640"/>
    </source>
</evidence>
<dbReference type="Proteomes" id="UP001190640">
    <property type="component" value="Chromosome 10"/>
</dbReference>
<feature type="region of interest" description="Disordered" evidence="1">
    <location>
        <begin position="531"/>
        <end position="598"/>
    </location>
</feature>
<dbReference type="PANTHER" id="PTHR28642">
    <property type="entry name" value="MEIOSIS 1 ARREST PROTEIN"/>
    <property type="match status" value="1"/>
</dbReference>
<dbReference type="CTD" id="130951"/>
<proteinExistence type="predicted"/>
<dbReference type="RefSeq" id="XP_054846306.1">
    <property type="nucleotide sequence ID" value="XM_054990331.1"/>
</dbReference>
<dbReference type="GO" id="GO:0007283">
    <property type="term" value="P:spermatogenesis"/>
    <property type="evidence" value="ECO:0007669"/>
    <property type="project" value="InterPro"/>
</dbReference>
<dbReference type="GO" id="GO:0051308">
    <property type="term" value="P:male meiosis chromosome separation"/>
    <property type="evidence" value="ECO:0007669"/>
    <property type="project" value="TreeGrafter"/>
</dbReference>
<dbReference type="AlphaFoldDB" id="A0AA97JZN0"/>
<protein>
    <submittedName>
        <fullName evidence="3">Meiosis 1 arrest protein</fullName>
    </submittedName>
</protein>
<dbReference type="InterPro" id="IPR033587">
    <property type="entry name" value="M1AP"/>
</dbReference>
<accession>A0AA97JZN0</accession>
<dbReference type="GeneID" id="129336916"/>
<keyword evidence="2" id="KW-1185">Reference proteome</keyword>